<dbReference type="InterPro" id="IPR000064">
    <property type="entry name" value="NLP_P60_dom"/>
</dbReference>
<dbReference type="NCBIfam" id="NF038080">
    <property type="entry name" value="PG_bind_siph"/>
    <property type="match status" value="2"/>
</dbReference>
<dbReference type="SUPFAM" id="SSF54001">
    <property type="entry name" value="Cysteine proteinases"/>
    <property type="match status" value="1"/>
</dbReference>
<feature type="region of interest" description="Disordered" evidence="5">
    <location>
        <begin position="408"/>
        <end position="427"/>
    </location>
</feature>
<evidence type="ECO:0000313" key="7">
    <source>
        <dbReference type="EMBL" id="MEB3962590.1"/>
    </source>
</evidence>
<keyword evidence="4" id="KW-0788">Thiol protease</keyword>
<dbReference type="Gene3D" id="3.90.1720.10">
    <property type="entry name" value="endopeptidase domain like (from Nostoc punctiforme)"/>
    <property type="match status" value="1"/>
</dbReference>
<accession>A0ABU6CCZ1</accession>
<dbReference type="Gene3D" id="1.10.101.10">
    <property type="entry name" value="PGBD-like superfamily/PGBD"/>
    <property type="match status" value="2"/>
</dbReference>
<feature type="compositionally biased region" description="Low complexity" evidence="5">
    <location>
        <begin position="74"/>
        <end position="86"/>
    </location>
</feature>
<evidence type="ECO:0000256" key="5">
    <source>
        <dbReference type="SAM" id="MobiDB-lite"/>
    </source>
</evidence>
<dbReference type="Proteomes" id="UP001352223">
    <property type="component" value="Unassembled WGS sequence"/>
</dbReference>
<evidence type="ECO:0000256" key="4">
    <source>
        <dbReference type="ARBA" id="ARBA00022807"/>
    </source>
</evidence>
<dbReference type="InterPro" id="IPR036365">
    <property type="entry name" value="PGBD-like_sf"/>
</dbReference>
<organism evidence="7 8">
    <name type="scientific">Streptomyces kunmingensis</name>
    <dbReference type="NCBI Taxonomy" id="68225"/>
    <lineage>
        <taxon>Bacteria</taxon>
        <taxon>Bacillati</taxon>
        <taxon>Actinomycetota</taxon>
        <taxon>Actinomycetes</taxon>
        <taxon>Kitasatosporales</taxon>
        <taxon>Streptomycetaceae</taxon>
        <taxon>Streptomyces</taxon>
    </lineage>
</organism>
<sequence>METPFFEEIDPADDCGCAGCVQWRGAVPHPVRTRIGARHALIVAAAAGTVVGGLQLTPATAAEHHEARPGDPGPDGTTTPQGGSSPLHGAPGTAAQTVHLAQQAALRTTTRASIINRAKTWVAAKVPYDMNKFWKDGYRQDCSGYVSMAWDLPGNEWTGSLAAFGTRITKAELQPGDILLFHNPANPEKGSHVTIFGGWTDYTRSSYIAYEQTRPGTRRQSTPYAYWSNSSRYLAYRYKGVRAGSTAGSGSSAAATKFPGVASFGPGADNAYVTQLGRLLVERGGKRFYEQGPSPRWSDADRRATQAFQKAQGWTGKDADGLPGPTTWSYLVHGTGKDIPGGGSTGTRAPAFPGAAKFRPGASNSYVTQLGKQLVKKGFGKYYTQGPGPRWREADRRNVEAFQRAQGWRGNGADGYPGPETWQRLFS</sequence>
<proteinExistence type="inferred from homology"/>
<dbReference type="InterPro" id="IPR036366">
    <property type="entry name" value="PGBDSf"/>
</dbReference>
<reference evidence="7 8" key="1">
    <citation type="submission" date="2022-10" db="EMBL/GenBank/DDBJ databases">
        <authorList>
            <person name="Xie J."/>
            <person name="Shen N."/>
        </authorList>
    </citation>
    <scope>NUCLEOTIDE SEQUENCE [LARGE SCALE GENOMIC DNA]</scope>
    <source>
        <strain evidence="7 8">DSM 41681</strain>
    </source>
</reference>
<keyword evidence="2" id="KW-0645">Protease</keyword>
<protein>
    <submittedName>
        <fullName evidence="7">Peptidoglycan-binding protein</fullName>
    </submittedName>
</protein>
<comment type="caution">
    <text evidence="7">The sequence shown here is derived from an EMBL/GenBank/DDBJ whole genome shotgun (WGS) entry which is preliminary data.</text>
</comment>
<evidence type="ECO:0000256" key="1">
    <source>
        <dbReference type="ARBA" id="ARBA00007074"/>
    </source>
</evidence>
<dbReference type="SUPFAM" id="SSF47090">
    <property type="entry name" value="PGBD-like"/>
    <property type="match status" value="2"/>
</dbReference>
<gene>
    <name evidence="7" type="ORF">OKJ48_20375</name>
</gene>
<dbReference type="RefSeq" id="WP_324770137.1">
    <property type="nucleotide sequence ID" value="NZ_BAAATS010000030.1"/>
</dbReference>
<dbReference type="EMBL" id="JAOZYB010000157">
    <property type="protein sequence ID" value="MEB3962590.1"/>
    <property type="molecule type" value="Genomic_DNA"/>
</dbReference>
<comment type="similarity">
    <text evidence="1">Belongs to the peptidase C40 family.</text>
</comment>
<dbReference type="PROSITE" id="PS51935">
    <property type="entry name" value="NLPC_P60"/>
    <property type="match status" value="1"/>
</dbReference>
<dbReference type="InterPro" id="IPR038765">
    <property type="entry name" value="Papain-like_cys_pep_sf"/>
</dbReference>
<name>A0ABU6CCZ1_9ACTN</name>
<evidence type="ECO:0000256" key="2">
    <source>
        <dbReference type="ARBA" id="ARBA00022670"/>
    </source>
</evidence>
<evidence type="ECO:0000256" key="3">
    <source>
        <dbReference type="ARBA" id="ARBA00022801"/>
    </source>
</evidence>
<feature type="region of interest" description="Disordered" evidence="5">
    <location>
        <begin position="61"/>
        <end position="92"/>
    </location>
</feature>
<dbReference type="InterPro" id="IPR047763">
    <property type="entry name" value="PG_bind_dom_phiBT1-type"/>
</dbReference>
<keyword evidence="3" id="KW-0378">Hydrolase</keyword>
<evidence type="ECO:0000313" key="8">
    <source>
        <dbReference type="Proteomes" id="UP001352223"/>
    </source>
</evidence>
<feature type="domain" description="NlpC/P60" evidence="6">
    <location>
        <begin position="108"/>
        <end position="245"/>
    </location>
</feature>
<keyword evidence="8" id="KW-1185">Reference proteome</keyword>
<evidence type="ECO:0000259" key="6">
    <source>
        <dbReference type="PROSITE" id="PS51935"/>
    </source>
</evidence>